<evidence type="ECO:0000256" key="1">
    <source>
        <dbReference type="SAM" id="MobiDB-lite"/>
    </source>
</evidence>
<reference evidence="2 3" key="1">
    <citation type="journal article" date="2023" name="Nucleic Acids Res.">
        <title>The hologenome of Daphnia magna reveals possible DNA methylation and microbiome-mediated evolution of the host genome.</title>
        <authorList>
            <person name="Chaturvedi A."/>
            <person name="Li X."/>
            <person name="Dhandapani V."/>
            <person name="Marshall H."/>
            <person name="Kissane S."/>
            <person name="Cuenca-Cambronero M."/>
            <person name="Asole G."/>
            <person name="Calvet F."/>
            <person name="Ruiz-Romero M."/>
            <person name="Marangio P."/>
            <person name="Guigo R."/>
            <person name="Rago D."/>
            <person name="Mirbahai L."/>
            <person name="Eastwood N."/>
            <person name="Colbourne J.K."/>
            <person name="Zhou J."/>
            <person name="Mallon E."/>
            <person name="Orsini L."/>
        </authorList>
    </citation>
    <scope>NUCLEOTIDE SEQUENCE [LARGE SCALE GENOMIC DNA]</scope>
    <source>
        <strain evidence="2">LRV0_1</strain>
    </source>
</reference>
<dbReference type="Proteomes" id="UP001234178">
    <property type="component" value="Unassembled WGS sequence"/>
</dbReference>
<comment type="caution">
    <text evidence="2">The sequence shown here is derived from an EMBL/GenBank/DDBJ whole genome shotgun (WGS) entry which is preliminary data.</text>
</comment>
<evidence type="ECO:0000313" key="2">
    <source>
        <dbReference type="EMBL" id="KAK4006766.1"/>
    </source>
</evidence>
<evidence type="ECO:0000313" key="3">
    <source>
        <dbReference type="Proteomes" id="UP001234178"/>
    </source>
</evidence>
<protein>
    <submittedName>
        <fullName evidence="2">Uncharacterized protein</fullName>
    </submittedName>
</protein>
<accession>A0ABQ9Z1J0</accession>
<feature type="compositionally biased region" description="Polar residues" evidence="1">
    <location>
        <begin position="1"/>
        <end position="17"/>
    </location>
</feature>
<dbReference type="EMBL" id="JAOYFB010000002">
    <property type="protein sequence ID" value="KAK4006766.1"/>
    <property type="molecule type" value="Genomic_DNA"/>
</dbReference>
<feature type="region of interest" description="Disordered" evidence="1">
    <location>
        <begin position="1"/>
        <end position="20"/>
    </location>
</feature>
<proteinExistence type="predicted"/>
<keyword evidence="3" id="KW-1185">Reference proteome</keyword>
<sequence>MYRIQSDLQLKSSNQPTKKALDGQLKCGAAQLRVHHKPHPTKASVHEQVARDSAIRDLAENLEYTGKTPLGVGLRD</sequence>
<gene>
    <name evidence="2" type="ORF">OUZ56_011924</name>
</gene>
<organism evidence="2 3">
    <name type="scientific">Daphnia magna</name>
    <dbReference type="NCBI Taxonomy" id="35525"/>
    <lineage>
        <taxon>Eukaryota</taxon>
        <taxon>Metazoa</taxon>
        <taxon>Ecdysozoa</taxon>
        <taxon>Arthropoda</taxon>
        <taxon>Crustacea</taxon>
        <taxon>Branchiopoda</taxon>
        <taxon>Diplostraca</taxon>
        <taxon>Cladocera</taxon>
        <taxon>Anomopoda</taxon>
        <taxon>Daphniidae</taxon>
        <taxon>Daphnia</taxon>
    </lineage>
</organism>
<name>A0ABQ9Z1J0_9CRUS</name>